<protein>
    <recommendedName>
        <fullName evidence="4">DUF1068 domain-containing protein</fullName>
    </recommendedName>
</protein>
<dbReference type="OMA" id="EAQKCIS"/>
<organism evidence="2 3">
    <name type="scientific">Amborella trichopoda</name>
    <dbReference type="NCBI Taxonomy" id="13333"/>
    <lineage>
        <taxon>Eukaryota</taxon>
        <taxon>Viridiplantae</taxon>
        <taxon>Streptophyta</taxon>
        <taxon>Embryophyta</taxon>
        <taxon>Tracheophyta</taxon>
        <taxon>Spermatophyta</taxon>
        <taxon>Magnoliopsida</taxon>
        <taxon>Amborellales</taxon>
        <taxon>Amborellaceae</taxon>
        <taxon>Amborella</taxon>
    </lineage>
</organism>
<proteinExistence type="predicted"/>
<dbReference type="OrthoDB" id="1898954at2759"/>
<dbReference type="STRING" id="13333.W1P5I3"/>
<dbReference type="EMBL" id="KI394485">
    <property type="protein sequence ID" value="ERN02861.1"/>
    <property type="molecule type" value="Genomic_DNA"/>
</dbReference>
<dbReference type="eggNOG" id="KOG1823">
    <property type="taxonomic scope" value="Eukaryota"/>
</dbReference>
<gene>
    <name evidence="2" type="ORF">AMTR_s00086p00180250</name>
</gene>
<dbReference type="InterPro" id="IPR010471">
    <property type="entry name" value="DUF1068"/>
</dbReference>
<dbReference type="Pfam" id="PF06364">
    <property type="entry name" value="DUF1068"/>
    <property type="match status" value="1"/>
</dbReference>
<dbReference type="AlphaFoldDB" id="W1P5I3"/>
<evidence type="ECO:0000256" key="1">
    <source>
        <dbReference type="SAM" id="SignalP"/>
    </source>
</evidence>
<sequence length="218" mass="24448">MTRSSGSGACLRICLLLFAASSAIYFCAPPLISLIQNSLNISSNSRSCDSCNCDCPAPQSLLKIAPGLINLSFTDCGKHDPDLNSEMGKQFVDLLTEELKLQETVAEENSHHMNSTLLEAKRIASQYQKEAQKCISATETCEEARERSEAALIKERKLTSLWEKRARQMGYHALSWMGLGEGRMQSKLSLYGDLSYEMHVRLYLRRAVLFLQWRAFIG</sequence>
<dbReference type="PANTHER" id="PTHR32254">
    <property type="entry name" value="EXPRESSED PROTEIN"/>
    <property type="match status" value="1"/>
</dbReference>
<dbReference type="Proteomes" id="UP000017836">
    <property type="component" value="Unassembled WGS sequence"/>
</dbReference>
<dbReference type="HOGENOM" id="CLU_094454_0_1_1"/>
<name>W1P5I3_AMBTC</name>
<keyword evidence="3" id="KW-1185">Reference proteome</keyword>
<evidence type="ECO:0008006" key="4">
    <source>
        <dbReference type="Google" id="ProtNLM"/>
    </source>
</evidence>
<dbReference type="PANTHER" id="PTHR32254:SF3">
    <property type="entry name" value="EXPRESSED PROTEIN-RELATED"/>
    <property type="match status" value="1"/>
</dbReference>
<dbReference type="Gramene" id="ERN02861">
    <property type="protein sequence ID" value="ERN02861"/>
    <property type="gene ID" value="AMTR_s00086p00180250"/>
</dbReference>
<keyword evidence="1" id="KW-0732">Signal</keyword>
<dbReference type="KEGG" id="atr:18430985"/>
<accession>W1P5I3</accession>
<evidence type="ECO:0000313" key="2">
    <source>
        <dbReference type="EMBL" id="ERN02861.1"/>
    </source>
</evidence>
<evidence type="ECO:0000313" key="3">
    <source>
        <dbReference type="Proteomes" id="UP000017836"/>
    </source>
</evidence>
<reference evidence="3" key="1">
    <citation type="journal article" date="2013" name="Science">
        <title>The Amborella genome and the evolution of flowering plants.</title>
        <authorList>
            <consortium name="Amborella Genome Project"/>
        </authorList>
    </citation>
    <scope>NUCLEOTIDE SEQUENCE [LARGE SCALE GENOMIC DNA]</scope>
</reference>
<feature type="chain" id="PRO_5004807749" description="DUF1068 domain-containing protein" evidence="1">
    <location>
        <begin position="24"/>
        <end position="218"/>
    </location>
</feature>
<feature type="signal peptide" evidence="1">
    <location>
        <begin position="1"/>
        <end position="23"/>
    </location>
</feature>